<keyword evidence="4" id="KW-1185">Reference proteome</keyword>
<sequence>MLVFVGLAVVTLVGALIVAVLVVRMLAEMRRLQAAMARTGDDLAPRYTALREAGERARAQGRVVHSSTARTIDDAGSAPKRG</sequence>
<keyword evidence="2" id="KW-0812">Transmembrane</keyword>
<reference evidence="3 4" key="1">
    <citation type="submission" date="2017-08" db="EMBL/GenBank/DDBJ databases">
        <title>The complete genome sequence of Nocardiopsis gilva YIM 90087.</title>
        <authorList>
            <person name="Yin M."/>
            <person name="Tang S."/>
        </authorList>
    </citation>
    <scope>NUCLEOTIDE SEQUENCE [LARGE SCALE GENOMIC DNA]</scope>
    <source>
        <strain evidence="3 4">YIM 90087</strain>
    </source>
</reference>
<evidence type="ECO:0000313" key="3">
    <source>
        <dbReference type="EMBL" id="ASU83708.1"/>
    </source>
</evidence>
<accession>A0A223S6G0</accession>
<name>A0A223S6G0_9ACTN</name>
<feature type="region of interest" description="Disordered" evidence="1">
    <location>
        <begin position="58"/>
        <end position="82"/>
    </location>
</feature>
<evidence type="ECO:0000256" key="2">
    <source>
        <dbReference type="SAM" id="Phobius"/>
    </source>
</evidence>
<feature type="transmembrane region" description="Helical" evidence="2">
    <location>
        <begin position="6"/>
        <end position="27"/>
    </location>
</feature>
<proteinExistence type="predicted"/>
<dbReference type="KEGG" id="ngv:CDO52_13750"/>
<keyword evidence="2" id="KW-0472">Membrane</keyword>
<dbReference type="EMBL" id="CP022753">
    <property type="protein sequence ID" value="ASU83708.1"/>
    <property type="molecule type" value="Genomic_DNA"/>
</dbReference>
<keyword evidence="2" id="KW-1133">Transmembrane helix</keyword>
<evidence type="ECO:0000256" key="1">
    <source>
        <dbReference type="SAM" id="MobiDB-lite"/>
    </source>
</evidence>
<protein>
    <submittedName>
        <fullName evidence="3">Uncharacterized protein</fullName>
    </submittedName>
</protein>
<organism evidence="3 4">
    <name type="scientific">Nocardiopsis gilva YIM 90087</name>
    <dbReference type="NCBI Taxonomy" id="1235441"/>
    <lineage>
        <taxon>Bacteria</taxon>
        <taxon>Bacillati</taxon>
        <taxon>Actinomycetota</taxon>
        <taxon>Actinomycetes</taxon>
        <taxon>Streptosporangiales</taxon>
        <taxon>Nocardiopsidaceae</taxon>
        <taxon>Nocardiopsis</taxon>
    </lineage>
</organism>
<evidence type="ECO:0000313" key="4">
    <source>
        <dbReference type="Proteomes" id="UP000215005"/>
    </source>
</evidence>
<dbReference type="Proteomes" id="UP000215005">
    <property type="component" value="Chromosome"/>
</dbReference>
<gene>
    <name evidence="3" type="ORF">CDO52_13750</name>
</gene>
<dbReference type="RefSeq" id="WP_017616649.1">
    <property type="nucleotide sequence ID" value="NZ_ANBG01000009.1"/>
</dbReference>
<dbReference type="AlphaFoldDB" id="A0A223S6G0"/>